<evidence type="ECO:0008006" key="5">
    <source>
        <dbReference type="Google" id="ProtNLM"/>
    </source>
</evidence>
<evidence type="ECO:0000313" key="2">
    <source>
        <dbReference type="EMBL" id="PMS27943.1"/>
    </source>
</evidence>
<dbReference type="Pfam" id="PF06980">
    <property type="entry name" value="DUF1302"/>
    <property type="match status" value="1"/>
</dbReference>
<proteinExistence type="predicted"/>
<name>A0A2N7WEY8_9BURK</name>
<dbReference type="Proteomes" id="UP000494205">
    <property type="component" value="Unassembled WGS sequence"/>
</dbReference>
<dbReference type="EMBL" id="CADIJZ010000021">
    <property type="protein sequence ID" value="CAB3722314.1"/>
    <property type="molecule type" value="Genomic_DNA"/>
</dbReference>
<dbReference type="InterPro" id="IPR010727">
    <property type="entry name" value="DUF1302"/>
</dbReference>
<dbReference type="EMBL" id="PNXY01000019">
    <property type="protein sequence ID" value="PMS27943.1"/>
    <property type="molecule type" value="Genomic_DNA"/>
</dbReference>
<evidence type="ECO:0000313" key="1">
    <source>
        <dbReference type="EMBL" id="CAB3722314.1"/>
    </source>
</evidence>
<reference evidence="1 4" key="2">
    <citation type="submission" date="2020-04" db="EMBL/GenBank/DDBJ databases">
        <authorList>
            <person name="De Canck E."/>
        </authorList>
    </citation>
    <scope>NUCLEOTIDE SEQUENCE [LARGE SCALE GENOMIC DNA]</scope>
    <source>
        <strain evidence="1 4">LMG 27174</strain>
    </source>
</reference>
<protein>
    <recommendedName>
        <fullName evidence="5">DUF1302 domain-containing protein</fullName>
    </recommendedName>
</protein>
<evidence type="ECO:0000313" key="4">
    <source>
        <dbReference type="Proteomes" id="UP000494205"/>
    </source>
</evidence>
<evidence type="ECO:0000313" key="3">
    <source>
        <dbReference type="Proteomes" id="UP000235659"/>
    </source>
</evidence>
<gene>
    <name evidence="2" type="ORF">C0Z16_24055</name>
    <name evidence="1" type="ORF">LMG27174_05076</name>
</gene>
<dbReference type="OrthoDB" id="8932625at2"/>
<dbReference type="Proteomes" id="UP000235659">
    <property type="component" value="Unassembled WGS sequence"/>
</dbReference>
<organism evidence="1 4">
    <name type="scientific">Paraburkholderia rhynchosiae</name>
    <dbReference type="NCBI Taxonomy" id="487049"/>
    <lineage>
        <taxon>Bacteria</taxon>
        <taxon>Pseudomonadati</taxon>
        <taxon>Pseudomonadota</taxon>
        <taxon>Betaproteobacteria</taxon>
        <taxon>Burkholderiales</taxon>
        <taxon>Burkholderiaceae</taxon>
        <taxon>Paraburkholderia</taxon>
    </lineage>
</organism>
<dbReference type="AlphaFoldDB" id="A0A2N7WEY8"/>
<accession>A0A2N7WEY8</accession>
<sequence length="569" mass="61915">MKHYRPRPTKISVAVWTTCLAAVCGLYGTSGLAFEITTPNPDIDMHWDNTVRGDYGLRLQGRDGFYTNSPGYDESDLSTSKFGTIQARLNLYSEFDFKYKDNWGFRVSAAAWYDPSYRRHVSNNTSLPSPNNLPNYPGNTYTSYIDKYYGGPSGELRDAFVFGSFNLGDHPVDVKLGRTAITWGQAAFATIGGTNSIAFSQQPIDLYKATISPSASLKEVVLPTTQTVVSTKLTDTITLAAQYTLEWDHDRIPEGGTYFGGADAVLYGPPVAAYTEIPGLGPVPLNRVAPIKGQQGDIGIDGKWRIDAIGSTAEVAFRHFAMKFPWAALQAPGRGVNLGPVTLPGIQAKYGNDVNLVGAGINGPLGSAAYAAEISYRWNMPLSPTSATTINNAPTGRTLHGLFNLTQSVGKTPFWDNMFIQGEFAFNRLMSVQNNPGNLALSGYDTSGQCSSTGNNPYNNCASRFWMGMGIGASPQWYQVFPGVDLTMPLFVNLNLKGYSPVINNAGESQGFNTFLIGLNFNIHNKHEIDITYTYYTNKKGRSSSGTASAIGAPYSDKSWLGITYQTTF</sequence>
<keyword evidence="3" id="KW-1185">Reference proteome</keyword>
<reference evidence="2 3" key="1">
    <citation type="submission" date="2018-01" db="EMBL/GenBank/DDBJ databases">
        <title>Whole genome analyses suggest that Burkholderia sensu lato contains two further novel genera in the rhizoxinica-symbiotica group Mycetohabitans gen. nov., and Trinickia gen. nov.: implications for the evolution of diazotrophy and nodulation in the Burkholderiaceae.</title>
        <authorList>
            <person name="Estrada-de los Santos P."/>
            <person name="Palmer M."/>
            <person name="Chavez-Ramirez B."/>
            <person name="Beukes C."/>
            <person name="Steenkamp E.T."/>
            <person name="Hirsch A.M."/>
            <person name="Manyaka P."/>
            <person name="Maluk M."/>
            <person name="Lafos M."/>
            <person name="Crook M."/>
            <person name="Gross E."/>
            <person name="Simon M.F."/>
            <person name="Bueno dos Reis Junior F."/>
            <person name="Poole P.S."/>
            <person name="Venter S.N."/>
            <person name="James E.K."/>
        </authorList>
    </citation>
    <scope>NUCLEOTIDE SEQUENCE [LARGE SCALE GENOMIC DNA]</scope>
    <source>
        <strain evidence="2 3">WSM 3937</strain>
    </source>
</reference>
<dbReference type="RefSeq" id="WP_102634573.1">
    <property type="nucleotide sequence ID" value="NZ_CADIJZ010000021.1"/>
</dbReference>